<protein>
    <submittedName>
        <fullName evidence="2">GNAT family N-acetyltransferase</fullName>
    </submittedName>
</protein>
<dbReference type="InterPro" id="IPR016181">
    <property type="entry name" value="Acyl_CoA_acyltransferase"/>
</dbReference>
<dbReference type="InterPro" id="IPR000182">
    <property type="entry name" value="GNAT_dom"/>
</dbReference>
<dbReference type="SUPFAM" id="SSF55729">
    <property type="entry name" value="Acyl-CoA N-acyltransferases (Nat)"/>
    <property type="match status" value="1"/>
</dbReference>
<dbReference type="PANTHER" id="PTHR43259:SF1">
    <property type="entry name" value="N-ACETYLTRANSFERASE DOMAIN-CONTAINING PROTEIN"/>
    <property type="match status" value="1"/>
</dbReference>
<dbReference type="PROSITE" id="PS51186">
    <property type="entry name" value="GNAT"/>
    <property type="match status" value="1"/>
</dbReference>
<dbReference type="PANTHER" id="PTHR43259">
    <property type="entry name" value="SPT10P"/>
    <property type="match status" value="1"/>
</dbReference>
<gene>
    <name evidence="2" type="ORF">QYB97_15660</name>
</gene>
<organism evidence="2 3">
    <name type="scientific">Fictibacillus fluitans</name>
    <dbReference type="NCBI Taxonomy" id="3058422"/>
    <lineage>
        <taxon>Bacteria</taxon>
        <taxon>Bacillati</taxon>
        <taxon>Bacillota</taxon>
        <taxon>Bacilli</taxon>
        <taxon>Bacillales</taxon>
        <taxon>Fictibacillaceae</taxon>
        <taxon>Fictibacillus</taxon>
    </lineage>
</organism>
<dbReference type="CDD" id="cd04301">
    <property type="entry name" value="NAT_SF"/>
    <property type="match status" value="1"/>
</dbReference>
<evidence type="ECO:0000259" key="1">
    <source>
        <dbReference type="PROSITE" id="PS51186"/>
    </source>
</evidence>
<dbReference type="RefSeq" id="WP_301166942.1">
    <property type="nucleotide sequence ID" value="NZ_JAUHTR010000008.1"/>
</dbReference>
<name>A0ABT8HYV6_9BACL</name>
<evidence type="ECO:0000313" key="3">
    <source>
        <dbReference type="Proteomes" id="UP001172721"/>
    </source>
</evidence>
<dbReference type="Gene3D" id="3.40.630.30">
    <property type="match status" value="1"/>
</dbReference>
<keyword evidence="3" id="KW-1185">Reference proteome</keyword>
<proteinExistence type="predicted"/>
<reference evidence="2" key="1">
    <citation type="submission" date="2023-07" db="EMBL/GenBank/DDBJ databases">
        <title>Fictibacillus sp. isolated from freshwater pond.</title>
        <authorList>
            <person name="Kirdat K."/>
            <person name="Bhat A."/>
            <person name="Mourya A."/>
            <person name="Yadav A."/>
        </authorList>
    </citation>
    <scope>NUCLEOTIDE SEQUENCE</scope>
    <source>
        <strain evidence="2">NE201</strain>
    </source>
</reference>
<evidence type="ECO:0000313" key="2">
    <source>
        <dbReference type="EMBL" id="MDN4525921.1"/>
    </source>
</evidence>
<sequence>MVKLEEMKSDEFQKYLSYAIKNYADEHVKAGNWGEREAISKATLEFEGLLPDGEKTVNQKLFIIRDEEQEVGMIWLAKVSPNKGFIYDINIYEGYQGRGYGKKAMIEIEEVAKNLGIINIGLHVFGHNKPARGLYEKLGYIETDILMAKDIK</sequence>
<dbReference type="Pfam" id="PF00583">
    <property type="entry name" value="Acetyltransf_1"/>
    <property type="match status" value="1"/>
</dbReference>
<feature type="domain" description="N-acetyltransferase" evidence="1">
    <location>
        <begin position="18"/>
        <end position="152"/>
    </location>
</feature>
<dbReference type="Proteomes" id="UP001172721">
    <property type="component" value="Unassembled WGS sequence"/>
</dbReference>
<accession>A0ABT8HYV6</accession>
<dbReference type="InterPro" id="IPR052829">
    <property type="entry name" value="N-acetyltransferase_domain"/>
</dbReference>
<dbReference type="EMBL" id="JAUHTR010000008">
    <property type="protein sequence ID" value="MDN4525921.1"/>
    <property type="molecule type" value="Genomic_DNA"/>
</dbReference>
<comment type="caution">
    <text evidence="2">The sequence shown here is derived from an EMBL/GenBank/DDBJ whole genome shotgun (WGS) entry which is preliminary data.</text>
</comment>